<dbReference type="RefSeq" id="WP_073042238.1">
    <property type="nucleotide sequence ID" value="NZ_FQUO01000006.1"/>
</dbReference>
<gene>
    <name evidence="1" type="ORF">SAMN05444008_10663</name>
</gene>
<dbReference type="AlphaFoldDB" id="A0A1M5A0A0"/>
<dbReference type="OrthoDB" id="119700at2"/>
<dbReference type="InterPro" id="IPR038194">
    <property type="entry name" value="DUF3861_sf"/>
</dbReference>
<dbReference type="Pfam" id="PF12977">
    <property type="entry name" value="DUF3861"/>
    <property type="match status" value="1"/>
</dbReference>
<evidence type="ECO:0000313" key="1">
    <source>
        <dbReference type="EMBL" id="SHF23688.1"/>
    </source>
</evidence>
<proteinExistence type="predicted"/>
<organism evidence="1 2">
    <name type="scientific">Cnuella takakiae</name>
    <dbReference type="NCBI Taxonomy" id="1302690"/>
    <lineage>
        <taxon>Bacteria</taxon>
        <taxon>Pseudomonadati</taxon>
        <taxon>Bacteroidota</taxon>
        <taxon>Chitinophagia</taxon>
        <taxon>Chitinophagales</taxon>
        <taxon>Chitinophagaceae</taxon>
        <taxon>Cnuella</taxon>
    </lineage>
</organism>
<protein>
    <recommendedName>
        <fullName evidence="3">DUF3861 domain-containing protein</fullName>
    </recommendedName>
</protein>
<reference evidence="1 2" key="1">
    <citation type="submission" date="2016-11" db="EMBL/GenBank/DDBJ databases">
        <authorList>
            <person name="Jaros S."/>
            <person name="Januszkiewicz K."/>
            <person name="Wedrychowicz H."/>
        </authorList>
    </citation>
    <scope>NUCLEOTIDE SEQUENCE [LARGE SCALE GENOMIC DNA]</scope>
    <source>
        <strain evidence="1 2">DSM 26897</strain>
    </source>
</reference>
<dbReference type="Gene3D" id="3.10.20.850">
    <property type="entry name" value="Protein of unknown function DUF3861"/>
    <property type="match status" value="1"/>
</dbReference>
<keyword evidence="2" id="KW-1185">Reference proteome</keyword>
<sequence length="96" mass="11293">MKKTNKYHLSLRLLETANGEQDPSKSLELDVENHDEIFNIIERIRQKNLFDAEQQSTEFAIGLKLFSEVLIKNRNHELFTELGPAFQLFMKRLKAM</sequence>
<dbReference type="EMBL" id="FQUO01000006">
    <property type="protein sequence ID" value="SHF23688.1"/>
    <property type="molecule type" value="Genomic_DNA"/>
</dbReference>
<dbReference type="Proteomes" id="UP000184368">
    <property type="component" value="Unassembled WGS sequence"/>
</dbReference>
<evidence type="ECO:0008006" key="3">
    <source>
        <dbReference type="Google" id="ProtNLM"/>
    </source>
</evidence>
<dbReference type="InterPro" id="IPR024476">
    <property type="entry name" value="DUF3861"/>
</dbReference>
<evidence type="ECO:0000313" key="2">
    <source>
        <dbReference type="Proteomes" id="UP000184368"/>
    </source>
</evidence>
<accession>A0A1M5A0A0</accession>
<name>A0A1M5A0A0_9BACT</name>